<keyword evidence="3" id="KW-0547">Nucleotide-binding</keyword>
<keyword evidence="3" id="KW-0067">ATP-binding</keyword>
<gene>
    <name evidence="3" type="ORF">OG814_35990</name>
</gene>
<proteinExistence type="predicted"/>
<evidence type="ECO:0000259" key="2">
    <source>
        <dbReference type="Pfam" id="PF13581"/>
    </source>
</evidence>
<protein>
    <submittedName>
        <fullName evidence="3">ATP-binding protein</fullName>
    </submittedName>
</protein>
<dbReference type="Gene3D" id="3.30.565.10">
    <property type="entry name" value="Histidine kinase-like ATPase, C-terminal domain"/>
    <property type="match status" value="1"/>
</dbReference>
<reference evidence="3 4" key="1">
    <citation type="submission" date="2022-10" db="EMBL/GenBank/DDBJ databases">
        <title>The complete genomes of actinobacterial strains from the NBC collection.</title>
        <authorList>
            <person name="Joergensen T.S."/>
            <person name="Alvarez Arevalo M."/>
            <person name="Sterndorff E.B."/>
            <person name="Faurdal D."/>
            <person name="Vuksanovic O."/>
            <person name="Mourched A.-S."/>
            <person name="Charusanti P."/>
            <person name="Shaw S."/>
            <person name="Blin K."/>
            <person name="Weber T."/>
        </authorList>
    </citation>
    <scope>NUCLEOTIDE SEQUENCE [LARGE SCALE GENOMIC DNA]</scope>
    <source>
        <strain evidence="3 4">NBC_00123</strain>
    </source>
</reference>
<dbReference type="SUPFAM" id="SSF55874">
    <property type="entry name" value="ATPase domain of HSP90 chaperone/DNA topoisomerase II/histidine kinase"/>
    <property type="match status" value="1"/>
</dbReference>
<dbReference type="Pfam" id="PF13581">
    <property type="entry name" value="HATPase_c_2"/>
    <property type="match status" value="1"/>
</dbReference>
<evidence type="ECO:0000313" key="4">
    <source>
        <dbReference type="Proteomes" id="UP001622594"/>
    </source>
</evidence>
<evidence type="ECO:0000313" key="3">
    <source>
        <dbReference type="EMBL" id="WTR74312.1"/>
    </source>
</evidence>
<feature type="domain" description="Histidine kinase/HSP90-like ATPase" evidence="2">
    <location>
        <begin position="42"/>
        <end position="134"/>
    </location>
</feature>
<keyword evidence="4" id="KW-1185">Reference proteome</keyword>
<dbReference type="InterPro" id="IPR050267">
    <property type="entry name" value="Anti-sigma-factor_SerPK"/>
</dbReference>
<accession>A0ABZ1LIS4</accession>
<dbReference type="Proteomes" id="UP001622594">
    <property type="component" value="Chromosome"/>
</dbReference>
<name>A0ABZ1LIS4_9ACTN</name>
<dbReference type="GO" id="GO:0005524">
    <property type="term" value="F:ATP binding"/>
    <property type="evidence" value="ECO:0007669"/>
    <property type="project" value="UniProtKB-KW"/>
</dbReference>
<dbReference type="PANTHER" id="PTHR35526:SF3">
    <property type="entry name" value="ANTI-SIGMA-F FACTOR RSBW"/>
    <property type="match status" value="1"/>
</dbReference>
<dbReference type="EMBL" id="CP108188">
    <property type="protein sequence ID" value="WTR74312.1"/>
    <property type="molecule type" value="Genomic_DNA"/>
</dbReference>
<keyword evidence="1" id="KW-0723">Serine/threonine-protein kinase</keyword>
<evidence type="ECO:0000256" key="1">
    <source>
        <dbReference type="ARBA" id="ARBA00022527"/>
    </source>
</evidence>
<dbReference type="InterPro" id="IPR036890">
    <property type="entry name" value="HATPase_C_sf"/>
</dbReference>
<keyword evidence="1" id="KW-0418">Kinase</keyword>
<dbReference type="PANTHER" id="PTHR35526">
    <property type="entry name" value="ANTI-SIGMA-F FACTOR RSBW-RELATED"/>
    <property type="match status" value="1"/>
</dbReference>
<sequence>MTAGHRTLGRNPLLVPRDASEARARVAQALEAAGTGPGGPPSGTAFGDALLVTSELVTNALRHGGGLTGFAVELGRGTVTVSVADASAELPHRRGGRGKERADGLAEGGFGWPLIRLLALEIRLYLPPEGGKTIEVRLPLH</sequence>
<dbReference type="RefSeq" id="WP_327160282.1">
    <property type="nucleotide sequence ID" value="NZ_CP108062.1"/>
</dbReference>
<organism evidence="3 4">
    <name type="scientific">Streptomyces zaomyceticus</name>
    <dbReference type="NCBI Taxonomy" id="68286"/>
    <lineage>
        <taxon>Bacteria</taxon>
        <taxon>Bacillati</taxon>
        <taxon>Actinomycetota</taxon>
        <taxon>Actinomycetes</taxon>
        <taxon>Kitasatosporales</taxon>
        <taxon>Streptomycetaceae</taxon>
        <taxon>Streptomyces</taxon>
    </lineage>
</organism>
<dbReference type="InterPro" id="IPR003594">
    <property type="entry name" value="HATPase_dom"/>
</dbReference>
<keyword evidence="1" id="KW-0808">Transferase</keyword>
<dbReference type="CDD" id="cd16936">
    <property type="entry name" value="HATPase_RsbW-like"/>
    <property type="match status" value="1"/>
</dbReference>